<proteinExistence type="predicted"/>
<dbReference type="Proteomes" id="UP000526734">
    <property type="component" value="Unassembled WGS sequence"/>
</dbReference>
<dbReference type="SUPFAM" id="SSF53187">
    <property type="entry name" value="Zn-dependent exopeptidases"/>
    <property type="match status" value="1"/>
</dbReference>
<evidence type="ECO:0000313" key="2">
    <source>
        <dbReference type="EMBL" id="MBB1156361.1"/>
    </source>
</evidence>
<dbReference type="InterPro" id="IPR011650">
    <property type="entry name" value="Peptidase_M20_dimer"/>
</dbReference>
<accession>A0A7W3W075</accession>
<comment type="caution">
    <text evidence="2">The sequence shown here is derived from an EMBL/GenBank/DDBJ whole genome shotgun (WGS) entry which is preliminary data.</text>
</comment>
<name>A0A7W3W075_9PSEU</name>
<dbReference type="InterPro" id="IPR036264">
    <property type="entry name" value="Bact_exopeptidase_dim_dom"/>
</dbReference>
<dbReference type="Gene3D" id="3.40.630.10">
    <property type="entry name" value="Zn peptidases"/>
    <property type="match status" value="1"/>
</dbReference>
<dbReference type="GO" id="GO:0016805">
    <property type="term" value="F:dipeptidase activity"/>
    <property type="evidence" value="ECO:0007669"/>
    <property type="project" value="TreeGrafter"/>
</dbReference>
<dbReference type="PANTHER" id="PTHR30575:SF3">
    <property type="entry name" value="PEPTIDASE M20 DIMERISATION DOMAIN-CONTAINING PROTEIN"/>
    <property type="match status" value="1"/>
</dbReference>
<gene>
    <name evidence="2" type="ORF">H4281_24685</name>
</gene>
<dbReference type="InterPro" id="IPR052030">
    <property type="entry name" value="Peptidase_M20/M20A_hydrolases"/>
</dbReference>
<dbReference type="AlphaFoldDB" id="A0A7W3W075"/>
<protein>
    <submittedName>
        <fullName evidence="2">Peptidase dimerization domain-containing protein</fullName>
    </submittedName>
</protein>
<dbReference type="GO" id="GO:0071713">
    <property type="term" value="F:para-aminobenzoyl-glutamate hydrolase activity"/>
    <property type="evidence" value="ECO:0007669"/>
    <property type="project" value="TreeGrafter"/>
</dbReference>
<dbReference type="PANTHER" id="PTHR30575">
    <property type="entry name" value="PEPTIDASE M20"/>
    <property type="match status" value="1"/>
</dbReference>
<dbReference type="Pfam" id="PF07687">
    <property type="entry name" value="M20_dimer"/>
    <property type="match status" value="1"/>
</dbReference>
<dbReference type="EMBL" id="JACGZW010000008">
    <property type="protein sequence ID" value="MBB1156361.1"/>
    <property type="molecule type" value="Genomic_DNA"/>
</dbReference>
<dbReference type="GO" id="GO:0005737">
    <property type="term" value="C:cytoplasm"/>
    <property type="evidence" value="ECO:0007669"/>
    <property type="project" value="TreeGrafter"/>
</dbReference>
<dbReference type="Gene3D" id="3.30.70.360">
    <property type="match status" value="1"/>
</dbReference>
<feature type="domain" description="Peptidase M20 dimerisation" evidence="1">
    <location>
        <begin position="136"/>
        <end position="219"/>
    </location>
</feature>
<dbReference type="RefSeq" id="WP_182893307.1">
    <property type="nucleotide sequence ID" value="NZ_JACGZW010000008.1"/>
</dbReference>
<dbReference type="SUPFAM" id="SSF55031">
    <property type="entry name" value="Bacterial exopeptidase dimerisation domain"/>
    <property type="match status" value="1"/>
</dbReference>
<organism evidence="2 3">
    <name type="scientific">Amycolatopsis dendrobii</name>
    <dbReference type="NCBI Taxonomy" id="2760662"/>
    <lineage>
        <taxon>Bacteria</taxon>
        <taxon>Bacillati</taxon>
        <taxon>Actinomycetota</taxon>
        <taxon>Actinomycetes</taxon>
        <taxon>Pseudonocardiales</taxon>
        <taxon>Pseudonocardiaceae</taxon>
        <taxon>Amycolatopsis</taxon>
    </lineage>
</organism>
<keyword evidence="3" id="KW-1185">Reference proteome</keyword>
<evidence type="ECO:0000313" key="3">
    <source>
        <dbReference type="Proteomes" id="UP000526734"/>
    </source>
</evidence>
<reference evidence="2 3" key="1">
    <citation type="submission" date="2020-08" db="EMBL/GenBank/DDBJ databases">
        <title>Amycolatopsis sp. nov. DR6-1 isolated from Dendrobium heterocarpum.</title>
        <authorList>
            <person name="Tedsree N."/>
            <person name="Kuncharoen N."/>
            <person name="Likhitwitayawuid K."/>
            <person name="Tanasupawat S."/>
        </authorList>
    </citation>
    <scope>NUCLEOTIDE SEQUENCE [LARGE SCALE GENOMIC DNA]</scope>
    <source>
        <strain evidence="2 3">DR6-1</strain>
    </source>
</reference>
<sequence length="360" mass="37320">MEPDEDRHDRTDHEIELLAERLWAWSREPGGEQEPDLGPLAEAGFAVDGGVARYGSGRPCVALLLPSDRLREFGHNLVAAAVIGAALATGRTLESGSVVVTDRPGDGIDAVLTFQPGVHTWAAAPLAARTELRVTVHGNSGPAPEDSTDAVAGLVQVFTAIAALRARLPAGAAVQGIVTHGGESTDVVPDFAEARFGLRAPDSETLGHVVTEVTTAAEGAAIATGTKANVERFGPIHARFQDNPVLSGHFARHLAACGIHASPSGAAAIPGRPEVGDLSVRMPAIHPSVALHDPGRAVGSRAFAEATGSPRARTVLLATASALARTASDLLAHPALVRQAWDNFADRARRGGQSPRHGDD</sequence>
<dbReference type="GO" id="GO:0046657">
    <property type="term" value="P:folic acid catabolic process"/>
    <property type="evidence" value="ECO:0007669"/>
    <property type="project" value="TreeGrafter"/>
</dbReference>
<evidence type="ECO:0000259" key="1">
    <source>
        <dbReference type="Pfam" id="PF07687"/>
    </source>
</evidence>